<organism evidence="8 9">
    <name type="scientific">Asparagus officinalis</name>
    <name type="common">Garden asparagus</name>
    <dbReference type="NCBI Taxonomy" id="4686"/>
    <lineage>
        <taxon>Eukaryota</taxon>
        <taxon>Viridiplantae</taxon>
        <taxon>Streptophyta</taxon>
        <taxon>Embryophyta</taxon>
        <taxon>Tracheophyta</taxon>
        <taxon>Spermatophyta</taxon>
        <taxon>Magnoliopsida</taxon>
        <taxon>Liliopsida</taxon>
        <taxon>Asparagales</taxon>
        <taxon>Asparagaceae</taxon>
        <taxon>Asparagoideae</taxon>
        <taxon>Asparagus</taxon>
    </lineage>
</organism>
<name>A0A5P1F0C0_ASPOF</name>
<proteinExistence type="predicted"/>
<dbReference type="GO" id="GO:0016020">
    <property type="term" value="C:membrane"/>
    <property type="evidence" value="ECO:0007669"/>
    <property type="project" value="UniProtKB-SubCell"/>
</dbReference>
<dbReference type="Pfam" id="PF01061">
    <property type="entry name" value="ABC2_membrane"/>
    <property type="match status" value="1"/>
</dbReference>
<dbReference type="InterPro" id="IPR013525">
    <property type="entry name" value="ABC2_TM"/>
</dbReference>
<evidence type="ECO:0000259" key="7">
    <source>
        <dbReference type="Pfam" id="PF01061"/>
    </source>
</evidence>
<reference evidence="9" key="1">
    <citation type="journal article" date="2017" name="Nat. Commun.">
        <title>The asparagus genome sheds light on the origin and evolution of a young Y chromosome.</title>
        <authorList>
            <person name="Harkess A."/>
            <person name="Zhou J."/>
            <person name="Xu C."/>
            <person name="Bowers J.E."/>
            <person name="Van der Hulst R."/>
            <person name="Ayyampalayam S."/>
            <person name="Mercati F."/>
            <person name="Riccardi P."/>
            <person name="McKain M.R."/>
            <person name="Kakrana A."/>
            <person name="Tang H."/>
            <person name="Ray J."/>
            <person name="Groenendijk J."/>
            <person name="Arikit S."/>
            <person name="Mathioni S.M."/>
            <person name="Nakano M."/>
            <person name="Shan H."/>
            <person name="Telgmann-Rauber A."/>
            <person name="Kanno A."/>
            <person name="Yue Z."/>
            <person name="Chen H."/>
            <person name="Li W."/>
            <person name="Chen Y."/>
            <person name="Xu X."/>
            <person name="Zhang Y."/>
            <person name="Luo S."/>
            <person name="Chen H."/>
            <person name="Gao J."/>
            <person name="Mao Z."/>
            <person name="Pires J.C."/>
            <person name="Luo M."/>
            <person name="Kudrna D."/>
            <person name="Wing R.A."/>
            <person name="Meyers B.C."/>
            <person name="Yi K."/>
            <person name="Kong H."/>
            <person name="Lavrijsen P."/>
            <person name="Sunseri F."/>
            <person name="Falavigna A."/>
            <person name="Ye Y."/>
            <person name="Leebens-Mack J.H."/>
            <person name="Chen G."/>
        </authorList>
    </citation>
    <scope>NUCLEOTIDE SEQUENCE [LARGE SCALE GENOMIC DNA]</scope>
    <source>
        <strain evidence="9">cv. DH0086</strain>
    </source>
</reference>
<evidence type="ECO:0000256" key="3">
    <source>
        <dbReference type="ARBA" id="ARBA00022692"/>
    </source>
</evidence>
<keyword evidence="4 6" id="KW-1133">Transmembrane helix</keyword>
<keyword evidence="5 6" id="KW-0472">Membrane</keyword>
<dbReference type="GO" id="GO:0140359">
    <property type="term" value="F:ABC-type transporter activity"/>
    <property type="evidence" value="ECO:0007669"/>
    <property type="project" value="InterPro"/>
</dbReference>
<evidence type="ECO:0000256" key="4">
    <source>
        <dbReference type="ARBA" id="ARBA00022989"/>
    </source>
</evidence>
<dbReference type="PANTHER" id="PTHR48041">
    <property type="entry name" value="ABC TRANSPORTER G FAMILY MEMBER 28"/>
    <property type="match status" value="1"/>
</dbReference>
<feature type="transmembrane region" description="Helical" evidence="6">
    <location>
        <begin position="130"/>
        <end position="147"/>
    </location>
</feature>
<evidence type="ECO:0000313" key="8">
    <source>
        <dbReference type="EMBL" id="ONK69870.1"/>
    </source>
</evidence>
<feature type="transmembrane region" description="Helical" evidence="6">
    <location>
        <begin position="153"/>
        <end position="179"/>
    </location>
</feature>
<comment type="subcellular location">
    <subcellularLocation>
        <location evidence="1">Membrane</location>
        <topology evidence="1">Multi-pass membrane protein</topology>
    </subcellularLocation>
</comment>
<keyword evidence="9" id="KW-1185">Reference proteome</keyword>
<feature type="domain" description="ABC-2 type transporter transmembrane" evidence="7">
    <location>
        <begin position="107"/>
        <end position="168"/>
    </location>
</feature>
<dbReference type="InterPro" id="IPR050352">
    <property type="entry name" value="ABCG_transporters"/>
</dbReference>
<keyword evidence="2" id="KW-0813">Transport</keyword>
<evidence type="ECO:0000256" key="1">
    <source>
        <dbReference type="ARBA" id="ARBA00004141"/>
    </source>
</evidence>
<gene>
    <name evidence="8" type="ORF">A4U43_C05F27640</name>
</gene>
<evidence type="ECO:0000256" key="5">
    <source>
        <dbReference type="ARBA" id="ARBA00023136"/>
    </source>
</evidence>
<dbReference type="PANTHER" id="PTHR48041:SF100">
    <property type="entry name" value="ABC TRANSPORTER-LIKE"/>
    <property type="match status" value="1"/>
</dbReference>
<dbReference type="EMBL" id="CM007385">
    <property type="protein sequence ID" value="ONK69870.1"/>
    <property type="molecule type" value="Genomic_DNA"/>
</dbReference>
<accession>A0A5P1F0C0</accession>
<evidence type="ECO:0000313" key="9">
    <source>
        <dbReference type="Proteomes" id="UP000243459"/>
    </source>
</evidence>
<dbReference type="Proteomes" id="UP000243459">
    <property type="component" value="Chromosome 5"/>
</dbReference>
<dbReference type="AlphaFoldDB" id="A0A5P1F0C0"/>
<evidence type="ECO:0000256" key="6">
    <source>
        <dbReference type="SAM" id="Phobius"/>
    </source>
</evidence>
<dbReference type="Gramene" id="ONK69870">
    <property type="protein sequence ID" value="ONK69870"/>
    <property type="gene ID" value="A4U43_C05F27640"/>
</dbReference>
<evidence type="ECO:0000256" key="2">
    <source>
        <dbReference type="ARBA" id="ARBA00022448"/>
    </source>
</evidence>
<keyword evidence="3 6" id="KW-0812">Transmembrane</keyword>
<protein>
    <recommendedName>
        <fullName evidence="7">ABC-2 type transporter transmembrane domain-containing protein</fullName>
    </recommendedName>
</protein>
<sequence length="196" mass="21680">MAVLQGKTVILTIHQPGFRILDLFDRILLISNGSVKHHGSLPSLEAKLIESGHSIPPHVNVLEFAMDAVETLPSQVMAPSPSMSQREFCDLVPKEARIYYANSRFNEVRILTARFFKNVLRTRQLSSARMLQCVLAGFALGTIFMNVDNISSRVGFFAFTLTFLLSSTRVSLFLAGGLVGHGDGELFRIVLQRDGS</sequence>